<dbReference type="Proteomes" id="UP000190897">
    <property type="component" value="Unassembled WGS sequence"/>
</dbReference>
<accession>A0A1T5FH03</accession>
<proteinExistence type="predicted"/>
<keyword evidence="2" id="KW-1185">Reference proteome</keyword>
<dbReference type="AlphaFoldDB" id="A0A1T5FH03"/>
<dbReference type="EMBL" id="FUZA01000003">
    <property type="protein sequence ID" value="SKB95429.1"/>
    <property type="molecule type" value="Genomic_DNA"/>
</dbReference>
<sequence>MPKILEYFGIVFYFYSNDHLPIHVHVSYNEFETVFEIFFEEGKLKEVRLRDVPGIEALPAVQFKEARKVIEAYAEVIVNRWTDFFVLKKKVSIIKITKRL</sequence>
<dbReference type="STRING" id="651661.SAMN05660293_03206"/>
<evidence type="ECO:0000313" key="1">
    <source>
        <dbReference type="EMBL" id="SKB95429.1"/>
    </source>
</evidence>
<dbReference type="InterPro" id="IPR025427">
    <property type="entry name" value="DUF4160"/>
</dbReference>
<organism evidence="1 2">
    <name type="scientific">Dyadobacter psychrophilus</name>
    <dbReference type="NCBI Taxonomy" id="651661"/>
    <lineage>
        <taxon>Bacteria</taxon>
        <taxon>Pseudomonadati</taxon>
        <taxon>Bacteroidota</taxon>
        <taxon>Cytophagia</taxon>
        <taxon>Cytophagales</taxon>
        <taxon>Spirosomataceae</taxon>
        <taxon>Dyadobacter</taxon>
    </lineage>
</organism>
<evidence type="ECO:0000313" key="2">
    <source>
        <dbReference type="Proteomes" id="UP000190897"/>
    </source>
</evidence>
<name>A0A1T5FH03_9BACT</name>
<gene>
    <name evidence="1" type="ORF">SAMN05660293_03206</name>
</gene>
<dbReference type="RefSeq" id="WP_082215714.1">
    <property type="nucleotide sequence ID" value="NZ_FUZA01000003.1"/>
</dbReference>
<reference evidence="2" key="1">
    <citation type="submission" date="2017-02" db="EMBL/GenBank/DDBJ databases">
        <authorList>
            <person name="Varghese N."/>
            <person name="Submissions S."/>
        </authorList>
    </citation>
    <scope>NUCLEOTIDE SEQUENCE [LARGE SCALE GENOMIC DNA]</scope>
    <source>
        <strain evidence="2">DSM 22270</strain>
    </source>
</reference>
<dbReference type="Pfam" id="PF13711">
    <property type="entry name" value="DUF4160"/>
    <property type="match status" value="1"/>
</dbReference>
<protein>
    <recommendedName>
        <fullName evidence="3">DUF4160 domain-containing protein</fullName>
    </recommendedName>
</protein>
<evidence type="ECO:0008006" key="3">
    <source>
        <dbReference type="Google" id="ProtNLM"/>
    </source>
</evidence>
<dbReference type="OrthoDB" id="122670at2"/>